<dbReference type="PANTHER" id="PTHR13360">
    <property type="entry name" value="ACTIVATING SIGNAL COINTEGRATOR 1 COMPLEX SUBUNIT 1"/>
    <property type="match status" value="1"/>
</dbReference>
<dbReference type="Proteomes" id="UP001148838">
    <property type="component" value="Unassembled WGS sequence"/>
</dbReference>
<dbReference type="InterPro" id="IPR004087">
    <property type="entry name" value="KH_dom"/>
</dbReference>
<sequence length="320" mass="36395">MMLKLIKKRKRNWLGHWLIRIIDDIRICGSYAETKRCYFPIVIGSKGVVRRRLENETRTQIQVPKQGQDGHIVITGASRSGVEAAHRRVDLIVAAARNRQQFTHFLSIPLNGESVQKRFHQFKEEVLDLCGHSRGISASIFQAPEKLHLTLGTLVIMDAEERERAAQCLTLCKESIVQPLLRGETLAVRMVGVEYMNDDPAEVDILYGKVHVEGNDNSHVLQDLADGIVGHFTSRGMMQKQYERVKLHVTLMNTLFRSEESSDIDSDKQRPRESFDATGILKNFSDFDFGEHLLSGVHLSLRYSRTPSGYYQATAEINFT</sequence>
<feature type="domain" description="K Homology" evidence="2">
    <location>
        <begin position="31"/>
        <end position="94"/>
    </location>
</feature>
<dbReference type="InterPro" id="IPR004088">
    <property type="entry name" value="KH_dom_type_1"/>
</dbReference>
<evidence type="ECO:0000313" key="3">
    <source>
        <dbReference type="EMBL" id="KAJ4436296.1"/>
    </source>
</evidence>
<evidence type="ECO:0000256" key="1">
    <source>
        <dbReference type="PROSITE-ProRule" id="PRU00117"/>
    </source>
</evidence>
<evidence type="ECO:0000259" key="2">
    <source>
        <dbReference type="SMART" id="SM00322"/>
    </source>
</evidence>
<dbReference type="Pfam" id="PF00013">
    <property type="entry name" value="KH_1"/>
    <property type="match status" value="1"/>
</dbReference>
<name>A0ABQ8SRC7_PERAM</name>
<gene>
    <name evidence="3" type="ORF">ANN_18927</name>
</gene>
<dbReference type="PANTHER" id="PTHR13360:SF1">
    <property type="entry name" value="ACTIVATING SIGNAL COINTEGRATOR 1 COMPLEX SUBUNIT 1"/>
    <property type="match status" value="1"/>
</dbReference>
<protein>
    <recommendedName>
        <fullName evidence="2">K Homology domain-containing protein</fullName>
    </recommendedName>
</protein>
<dbReference type="Gene3D" id="3.90.1140.10">
    <property type="entry name" value="Cyclic phosphodiesterase"/>
    <property type="match status" value="1"/>
</dbReference>
<comment type="caution">
    <text evidence="3">The sequence shown here is derived from an EMBL/GenBank/DDBJ whole genome shotgun (WGS) entry which is preliminary data.</text>
</comment>
<dbReference type="Pfam" id="PF10469">
    <property type="entry name" value="AKAP7_NLS"/>
    <property type="match status" value="1"/>
</dbReference>
<dbReference type="PROSITE" id="PS50084">
    <property type="entry name" value="KH_TYPE_1"/>
    <property type="match status" value="1"/>
</dbReference>
<dbReference type="InterPro" id="IPR009210">
    <property type="entry name" value="ASCC1"/>
</dbReference>
<dbReference type="SMART" id="SM00322">
    <property type="entry name" value="KH"/>
    <property type="match status" value="1"/>
</dbReference>
<dbReference type="InterPro" id="IPR036612">
    <property type="entry name" value="KH_dom_type_1_sf"/>
</dbReference>
<reference evidence="3 4" key="1">
    <citation type="journal article" date="2022" name="Allergy">
        <title>Genome assembly and annotation of Periplaneta americana reveal a comprehensive cockroach allergen profile.</title>
        <authorList>
            <person name="Wang L."/>
            <person name="Xiong Q."/>
            <person name="Saelim N."/>
            <person name="Wang L."/>
            <person name="Nong W."/>
            <person name="Wan A.T."/>
            <person name="Shi M."/>
            <person name="Liu X."/>
            <person name="Cao Q."/>
            <person name="Hui J.H.L."/>
            <person name="Sookrung N."/>
            <person name="Leung T.F."/>
            <person name="Tungtrongchitr A."/>
            <person name="Tsui S.K.W."/>
        </authorList>
    </citation>
    <scope>NUCLEOTIDE SEQUENCE [LARGE SCALE GENOMIC DNA]</scope>
    <source>
        <strain evidence="3">PWHHKU_190912</strain>
    </source>
</reference>
<keyword evidence="1" id="KW-0694">RNA-binding</keyword>
<dbReference type="SUPFAM" id="SSF54791">
    <property type="entry name" value="Eukaryotic type KH-domain (KH-domain type I)"/>
    <property type="match status" value="1"/>
</dbReference>
<proteinExistence type="predicted"/>
<dbReference type="InterPro" id="IPR019510">
    <property type="entry name" value="AKAP7-like_phosphoesterase"/>
</dbReference>
<dbReference type="InterPro" id="IPR047538">
    <property type="entry name" value="KH-I_ASCC1"/>
</dbReference>
<dbReference type="Gene3D" id="3.30.1370.10">
    <property type="entry name" value="K Homology domain, type 1"/>
    <property type="match status" value="1"/>
</dbReference>
<evidence type="ECO:0000313" key="4">
    <source>
        <dbReference type="Proteomes" id="UP001148838"/>
    </source>
</evidence>
<dbReference type="CDD" id="cd22419">
    <property type="entry name" value="KH-I_ASCC1"/>
    <property type="match status" value="1"/>
</dbReference>
<keyword evidence="4" id="KW-1185">Reference proteome</keyword>
<dbReference type="EMBL" id="JAJSOF020000023">
    <property type="protein sequence ID" value="KAJ4436296.1"/>
    <property type="molecule type" value="Genomic_DNA"/>
</dbReference>
<accession>A0ABQ8SRC7</accession>
<organism evidence="3 4">
    <name type="scientific">Periplaneta americana</name>
    <name type="common">American cockroach</name>
    <name type="synonym">Blatta americana</name>
    <dbReference type="NCBI Taxonomy" id="6978"/>
    <lineage>
        <taxon>Eukaryota</taxon>
        <taxon>Metazoa</taxon>
        <taxon>Ecdysozoa</taxon>
        <taxon>Arthropoda</taxon>
        <taxon>Hexapoda</taxon>
        <taxon>Insecta</taxon>
        <taxon>Pterygota</taxon>
        <taxon>Neoptera</taxon>
        <taxon>Polyneoptera</taxon>
        <taxon>Dictyoptera</taxon>
        <taxon>Blattodea</taxon>
        <taxon>Blattoidea</taxon>
        <taxon>Blattidae</taxon>
        <taxon>Blattinae</taxon>
        <taxon>Periplaneta</taxon>
    </lineage>
</organism>